<dbReference type="GO" id="GO:0005886">
    <property type="term" value="C:plasma membrane"/>
    <property type="evidence" value="ECO:0007669"/>
    <property type="project" value="TreeGrafter"/>
</dbReference>
<proteinExistence type="predicted"/>
<dbReference type="Gene3D" id="3.30.70.1430">
    <property type="entry name" value="Multidrug efflux transporter AcrB pore domain"/>
    <property type="match status" value="2"/>
</dbReference>
<feature type="transmembrane region" description="Helical" evidence="1">
    <location>
        <begin position="335"/>
        <end position="353"/>
    </location>
</feature>
<dbReference type="SUPFAM" id="SSF82693">
    <property type="entry name" value="Multidrug efflux transporter AcrB pore domain, PN1, PN2, PC1 and PC2 subdomains"/>
    <property type="match status" value="3"/>
</dbReference>
<feature type="transmembrane region" description="Helical" evidence="1">
    <location>
        <begin position="459"/>
        <end position="481"/>
    </location>
</feature>
<organism evidence="2 3">
    <name type="scientific">Rhodospirillum rubrum (strain ATCC 11170 / ATH 1.1.1 / DSM 467 / LMG 4362 / NCIMB 8255 / S1)</name>
    <dbReference type="NCBI Taxonomy" id="269796"/>
    <lineage>
        <taxon>Bacteria</taxon>
        <taxon>Pseudomonadati</taxon>
        <taxon>Pseudomonadota</taxon>
        <taxon>Alphaproteobacteria</taxon>
        <taxon>Rhodospirillales</taxon>
        <taxon>Rhodospirillaceae</taxon>
        <taxon>Rhodospirillum</taxon>
    </lineage>
</organism>
<dbReference type="Gene3D" id="3.30.2090.10">
    <property type="entry name" value="Multidrug efflux transporter AcrB TolC docking domain, DN and DC subdomains"/>
    <property type="match status" value="2"/>
</dbReference>
<evidence type="ECO:0000313" key="3">
    <source>
        <dbReference type="Proteomes" id="UP000001929"/>
    </source>
</evidence>
<keyword evidence="1" id="KW-0812">Transmembrane</keyword>
<keyword evidence="3" id="KW-1185">Reference proteome</keyword>
<protein>
    <submittedName>
        <fullName evidence="2">Acriflavin resistance protein</fullName>
    </submittedName>
</protein>
<feature type="transmembrane region" description="Helical" evidence="1">
    <location>
        <begin position="522"/>
        <end position="546"/>
    </location>
</feature>
<dbReference type="Gene3D" id="3.30.70.1320">
    <property type="entry name" value="Multidrug efflux transporter AcrB pore domain like"/>
    <property type="match status" value="1"/>
</dbReference>
<dbReference type="Gene3D" id="3.30.70.1440">
    <property type="entry name" value="Multidrug efflux transporter AcrB pore domain"/>
    <property type="match status" value="1"/>
</dbReference>
<dbReference type="GO" id="GO:0042910">
    <property type="term" value="F:xenobiotic transmembrane transporter activity"/>
    <property type="evidence" value="ECO:0007669"/>
    <property type="project" value="TreeGrafter"/>
</dbReference>
<feature type="transmembrane region" description="Helical" evidence="1">
    <location>
        <begin position="360"/>
        <end position="380"/>
    </location>
</feature>
<dbReference type="PATRIC" id="fig|269796.9.peg.3035"/>
<dbReference type="PANTHER" id="PTHR32063:SF77">
    <property type="entry name" value="ACR FAMILY TRANSPORT PROTEIN"/>
    <property type="match status" value="1"/>
</dbReference>
<dbReference type="PANTHER" id="PTHR32063">
    <property type="match status" value="1"/>
</dbReference>
<name>Q2RQ71_RHORT</name>
<feature type="transmembrane region" description="Helical" evidence="1">
    <location>
        <begin position="869"/>
        <end position="887"/>
    </location>
</feature>
<feature type="transmembrane region" description="Helical" evidence="1">
    <location>
        <begin position="937"/>
        <end position="960"/>
    </location>
</feature>
<gene>
    <name evidence="2" type="ordered locus">Rru_A2927</name>
</gene>
<dbReference type="eggNOG" id="COG0841">
    <property type="taxonomic scope" value="Bacteria"/>
</dbReference>
<dbReference type="InterPro" id="IPR001036">
    <property type="entry name" value="Acrflvin-R"/>
</dbReference>
<evidence type="ECO:0000313" key="2">
    <source>
        <dbReference type="EMBL" id="ABC23724.1"/>
    </source>
</evidence>
<dbReference type="Pfam" id="PF00873">
    <property type="entry name" value="ACR_tran"/>
    <property type="match status" value="1"/>
</dbReference>
<dbReference type="PhylomeDB" id="Q2RQ71"/>
<dbReference type="Gene3D" id="1.20.1640.10">
    <property type="entry name" value="Multidrug efflux transporter AcrB transmembrane domain"/>
    <property type="match status" value="2"/>
</dbReference>
<feature type="transmembrane region" description="Helical" evidence="1">
    <location>
        <begin position="426"/>
        <end position="447"/>
    </location>
</feature>
<dbReference type="RefSeq" id="WP_011390677.1">
    <property type="nucleotide sequence ID" value="NC_007643.1"/>
</dbReference>
<dbReference type="EnsemblBacteria" id="ABC23724">
    <property type="protein sequence ID" value="ABC23724"/>
    <property type="gene ID" value="Rru_A2927"/>
</dbReference>
<feature type="transmembrane region" description="Helical" evidence="1">
    <location>
        <begin position="893"/>
        <end position="916"/>
    </location>
</feature>
<dbReference type="PRINTS" id="PR00702">
    <property type="entry name" value="ACRIFLAVINRP"/>
</dbReference>
<dbReference type="HOGENOM" id="CLU_002755_1_2_5"/>
<evidence type="ECO:0000256" key="1">
    <source>
        <dbReference type="SAM" id="Phobius"/>
    </source>
</evidence>
<reference evidence="2 3" key="1">
    <citation type="journal article" date="2011" name="Stand. Genomic Sci.">
        <title>Complete genome sequence of Rhodospirillum rubrum type strain (S1).</title>
        <authorList>
            <person name="Munk A.C."/>
            <person name="Copeland A."/>
            <person name="Lucas S."/>
            <person name="Lapidus A."/>
            <person name="Del Rio T.G."/>
            <person name="Barry K."/>
            <person name="Detter J.C."/>
            <person name="Hammon N."/>
            <person name="Israni S."/>
            <person name="Pitluck S."/>
            <person name="Brettin T."/>
            <person name="Bruce D."/>
            <person name="Han C."/>
            <person name="Tapia R."/>
            <person name="Gilna P."/>
            <person name="Schmutz J."/>
            <person name="Larimer F."/>
            <person name="Land M."/>
            <person name="Kyrpides N.C."/>
            <person name="Mavromatis K."/>
            <person name="Richardson P."/>
            <person name="Rohde M."/>
            <person name="Goker M."/>
            <person name="Klenk H.P."/>
            <person name="Zhang Y."/>
            <person name="Roberts G.P."/>
            <person name="Reslewic S."/>
            <person name="Schwartz D.C."/>
        </authorList>
    </citation>
    <scope>NUCLEOTIDE SEQUENCE [LARGE SCALE GENOMIC DNA]</scope>
    <source>
        <strain evidence="3">ATCC 11170 / ATH 1.1.1 / DSM 467 / LMG 4362 / NCIMB 8255 / S1</strain>
    </source>
</reference>
<dbReference type="Proteomes" id="UP000001929">
    <property type="component" value="Chromosome"/>
</dbReference>
<dbReference type="SUPFAM" id="SSF82714">
    <property type="entry name" value="Multidrug efflux transporter AcrB TolC docking domain, DN and DC subdomains"/>
    <property type="match status" value="2"/>
</dbReference>
<dbReference type="AlphaFoldDB" id="Q2RQ71"/>
<dbReference type="EMBL" id="CP000230">
    <property type="protein sequence ID" value="ABC23724.1"/>
    <property type="molecule type" value="Genomic_DNA"/>
</dbReference>
<keyword evidence="1" id="KW-1133">Transmembrane helix</keyword>
<dbReference type="STRING" id="269796.Rru_A2927"/>
<dbReference type="SUPFAM" id="SSF82866">
    <property type="entry name" value="Multidrug efflux transporter AcrB transmembrane domain"/>
    <property type="match status" value="2"/>
</dbReference>
<feature type="transmembrane region" description="Helical" evidence="1">
    <location>
        <begin position="386"/>
        <end position="405"/>
    </location>
</feature>
<keyword evidence="1" id="KW-0472">Membrane</keyword>
<accession>Q2RQ71</accession>
<dbReference type="KEGG" id="rru:Rru_A2927"/>
<dbReference type="InterPro" id="IPR027463">
    <property type="entry name" value="AcrB_DN_DC_subdom"/>
</dbReference>
<feature type="transmembrane region" description="Helical" evidence="1">
    <location>
        <begin position="966"/>
        <end position="991"/>
    </location>
</feature>
<feature type="transmembrane region" description="Helical" evidence="1">
    <location>
        <begin position="835"/>
        <end position="857"/>
    </location>
</feature>
<sequence length="1009" mass="108045">MSMPISTWAIRNPIPPIVLFLALTIAGLIAFTKLPVTSMPSVIVPVVSVTISQPGASPTEIESQITRRVEGALAGLRGVKHITSTISEGTSLSTVEFHLETDFDRAMSDTRDAITNIRDQLPRSILEPQVQRVEIDGGALLAFSVEAPEMRAEDLAWFIDDTVSRNLLAVPGVASVRRQGGVVHEITVTLDPAKLAAFSVTAAEISRQLALTTIDLPGGRLIEGEREYSLRTLGGAQSASALRDIWIGLGSGRGVRLGDIAEVTDGGAEARSITRLDGKPVVTFAVFRAKGASEITVGESVKRALEDSQAADPFVTYKEIFSLVDFTQTSYQSTLYVFFEGAILTILTVFLFLRDRRATALAALTIPLSIIPTFLVLYFLGFSLNFVSLMAISLVTGVLVDDAIVEIENIHRHMAQAKGPYDAAMIAADEIGLAVVATTAVICAVFMPVSFMGGAAGKFFIQFGVTVSVAAFFSLMVARLLTPMIAAYGLKAPAHRDDKPGLWGLRYRHLVVWTLDNRGKTLGIAALSVVLSFGLVPYLSTGYLPYEDYAQSSMTIELPRGATLEQTDAVALRVVDILKKHPEVMYVLTSAGGETGVNTATVEIKLLPLKARNVSQRGFESQVLSELTDLPDVRIKFANSGGSKDISIALTGENAAALDAAARAIERDMRGIAGLIAVGSTAPSEQPEIVILPDFAKAAQLGVTVQALSDAVNIATIGDIDTNLAKLNHDGRQFAIRVRLASGPTTTLDTIGELRIPTSEGGSVPLSALAEIRFGSGPASIERYDRRRKIAVEANLVDLSLGDALQLISDLPSMKALPKGIEALNTGDVEEMTDLFSRFLTAIGAGLMMVYAIQVLLYKDWIQPFTRMAALPLSIGGAFLALVLTNTDLNMPAAIGILMLMGIADKNSILLVDYMVERIRQGVPRREAIIESCAVRARPIIMTSLAMLAGMVPIVLGIGLDTAFRAPMAVAVIGGLISSTALSLVFVPVLFDCVRDFEDWLLPKLRRLA</sequence>